<keyword evidence="2" id="KW-1185">Reference proteome</keyword>
<evidence type="ECO:0000313" key="1">
    <source>
        <dbReference type="EMBL" id="AGT34311.1"/>
    </source>
</evidence>
<accession>S5ZIG8</accession>
<name>S5ZIG8_THELN</name>
<dbReference type="HOGENOM" id="CLU_1451479_0_0_2"/>
<dbReference type="EMBL" id="CP006670">
    <property type="protein sequence ID" value="AGT34311.1"/>
    <property type="molecule type" value="Genomic_DNA"/>
</dbReference>
<dbReference type="PaxDb" id="523849-OCC_14150"/>
<organism evidence="1 2">
    <name type="scientific">Thermococcus litoralis (strain ATCC 51850 / DSM 5473 / JCM 8560 / NS-C)</name>
    <dbReference type="NCBI Taxonomy" id="523849"/>
    <lineage>
        <taxon>Archaea</taxon>
        <taxon>Methanobacteriati</taxon>
        <taxon>Methanobacteriota</taxon>
        <taxon>Thermococci</taxon>
        <taxon>Thermococcales</taxon>
        <taxon>Thermococcaceae</taxon>
        <taxon>Thermococcus</taxon>
    </lineage>
</organism>
<gene>
    <name evidence="1" type="ORF">OCC_14150</name>
</gene>
<protein>
    <submittedName>
        <fullName evidence="1">Uncharacterized protein</fullName>
    </submittedName>
</protein>
<dbReference type="AlphaFoldDB" id="S5ZIG8"/>
<dbReference type="KEGG" id="tlt:OCC_14150"/>
<dbReference type="Gene3D" id="2.130.10.10">
    <property type="entry name" value="YVTN repeat-like/Quinoprotein amine dehydrogenase"/>
    <property type="match status" value="1"/>
</dbReference>
<proteinExistence type="predicted"/>
<dbReference type="Proteomes" id="UP000015502">
    <property type="component" value="Chromosome"/>
</dbReference>
<sequence>MWNVTTRYAISDFEYSNNTLFFSTGGTEPGGTLITGGDIYAFSLNGSLKWHINLRNYEGKFYDWGIAGMKAHNGDLYVVGYTGRIYIIDSKGKLKKIVASPVYKRLKTPSLIKGVKVAKDDLIAFAYLDIKTSSLFRKAKGICVYDFGNFKCWRTKEPVSKILVWDKWVIGEGIDGVCAWRRGVNQ</sequence>
<dbReference type="SUPFAM" id="SSF50998">
    <property type="entry name" value="Quinoprotein alcohol dehydrogenase-like"/>
    <property type="match status" value="1"/>
</dbReference>
<dbReference type="InterPro" id="IPR015943">
    <property type="entry name" value="WD40/YVTN_repeat-like_dom_sf"/>
</dbReference>
<evidence type="ECO:0000313" key="2">
    <source>
        <dbReference type="Proteomes" id="UP000015502"/>
    </source>
</evidence>
<dbReference type="InterPro" id="IPR011047">
    <property type="entry name" value="Quinoprotein_ADH-like_sf"/>
</dbReference>
<reference evidence="1 2" key="1">
    <citation type="journal article" date="2012" name="J. Bacteriol.">
        <title>Genome sequence of the model hyperthermophilic archaeon Thermococcus litoralis NS-C.</title>
        <authorList>
            <person name="Gardner A.F."/>
            <person name="Kumar S."/>
            <person name="Perler F.B."/>
        </authorList>
    </citation>
    <scope>NUCLEOTIDE SEQUENCE [LARGE SCALE GENOMIC DNA]</scope>
    <source>
        <strain evidence="2">ATCC 51850 / DSM 5473 / JCM 8560 / NS-C</strain>
    </source>
</reference>